<reference evidence="3" key="1">
    <citation type="submission" date="2019-03" db="EMBL/GenBank/DDBJ databases">
        <title>Single cell metagenomics reveals metabolic interactions within the superorganism composed of flagellate Streblomastix strix and complex community of Bacteroidetes bacteria on its surface.</title>
        <authorList>
            <person name="Treitli S.C."/>
            <person name="Kolisko M."/>
            <person name="Husnik F."/>
            <person name="Keeling P."/>
            <person name="Hampl V."/>
        </authorList>
    </citation>
    <scope>NUCLEOTIDE SEQUENCE</scope>
    <source>
        <strain evidence="3">STM</strain>
    </source>
</reference>
<name>A0A5J4RTF1_9ZZZZ</name>
<evidence type="ECO:0000259" key="1">
    <source>
        <dbReference type="Pfam" id="PF13280"/>
    </source>
</evidence>
<dbReference type="PROSITE" id="PS52050">
    <property type="entry name" value="WYL"/>
    <property type="match status" value="1"/>
</dbReference>
<dbReference type="InterPro" id="IPR026881">
    <property type="entry name" value="WYL_dom"/>
</dbReference>
<dbReference type="EMBL" id="SNRY01000734">
    <property type="protein sequence ID" value="KAA6337054.1"/>
    <property type="molecule type" value="Genomic_DNA"/>
</dbReference>
<dbReference type="PANTHER" id="PTHR34580:SF9">
    <property type="entry name" value="SLL5097 PROTEIN"/>
    <property type="match status" value="1"/>
</dbReference>
<accession>A0A5J4RTF1</accession>
<comment type="caution">
    <text evidence="3">The sequence shown here is derived from an EMBL/GenBank/DDBJ whole genome shotgun (WGS) entry which is preliminary data.</text>
</comment>
<feature type="domain" description="WCX" evidence="2">
    <location>
        <begin position="224"/>
        <end position="295"/>
    </location>
</feature>
<sequence>MAKDLFNRYIWLVDTIYRAKKITFEELNEKWLQSEMSEGEEIPLRTFHNHRHAIEELFDINIECNKRNGYVYYIENTDDIEKGGVRSWLLNTFAVNNLINESHKLKRRILFERIPSGQHFLTPIIEAMRDGLSIEITHQSFWRDDAYTFEIEPYCVKVFKQRWYVIAYCLNYDKIRTYSLDRIHNIRTTERKFKVPPDFEPTTYFDDSFGIIVDENIDPCFVEIKVGRIQRKYINALPLHHSQEEIKIADEYSVFRYFIRLTYDFRQELLSHGAEIEVLSPFWFREEVSAISKEMNKLYQ</sequence>
<dbReference type="InterPro" id="IPR051534">
    <property type="entry name" value="CBASS_pafABC_assoc_protein"/>
</dbReference>
<evidence type="ECO:0000313" key="3">
    <source>
        <dbReference type="EMBL" id="KAA6337054.1"/>
    </source>
</evidence>
<dbReference type="PANTHER" id="PTHR34580">
    <property type="match status" value="1"/>
</dbReference>
<dbReference type="InterPro" id="IPR057727">
    <property type="entry name" value="WCX_dom"/>
</dbReference>
<dbReference type="Pfam" id="PF13280">
    <property type="entry name" value="WYL"/>
    <property type="match status" value="1"/>
</dbReference>
<proteinExistence type="predicted"/>
<gene>
    <name evidence="3" type="ORF">EZS27_014828</name>
</gene>
<dbReference type="AlphaFoldDB" id="A0A5J4RTF1"/>
<protein>
    <submittedName>
        <fullName evidence="3">Uncharacterized protein</fullName>
    </submittedName>
</protein>
<dbReference type="Pfam" id="PF25583">
    <property type="entry name" value="WCX"/>
    <property type="match status" value="1"/>
</dbReference>
<organism evidence="3">
    <name type="scientific">termite gut metagenome</name>
    <dbReference type="NCBI Taxonomy" id="433724"/>
    <lineage>
        <taxon>unclassified sequences</taxon>
        <taxon>metagenomes</taxon>
        <taxon>organismal metagenomes</taxon>
    </lineage>
</organism>
<feature type="domain" description="WYL" evidence="1">
    <location>
        <begin position="120"/>
        <end position="187"/>
    </location>
</feature>
<evidence type="ECO:0000259" key="2">
    <source>
        <dbReference type="Pfam" id="PF25583"/>
    </source>
</evidence>